<dbReference type="Proteomes" id="UP001294444">
    <property type="component" value="Unassembled WGS sequence"/>
</dbReference>
<feature type="region of interest" description="Disordered" evidence="1">
    <location>
        <begin position="1"/>
        <end position="69"/>
    </location>
</feature>
<accession>A0AAJ4XHR8</accession>
<feature type="region of interest" description="Disordered" evidence="1">
    <location>
        <begin position="1138"/>
        <end position="1185"/>
    </location>
</feature>
<feature type="compositionally biased region" description="Low complexity" evidence="1">
    <location>
        <begin position="1057"/>
        <end position="1073"/>
    </location>
</feature>
<keyword evidence="3" id="KW-1185">Reference proteome</keyword>
<evidence type="ECO:0000313" key="3">
    <source>
        <dbReference type="Proteomes" id="UP001294444"/>
    </source>
</evidence>
<reference evidence="2" key="1">
    <citation type="submission" date="2023-10" db="EMBL/GenBank/DDBJ databases">
        <authorList>
            <person name="Guldener U."/>
        </authorList>
    </citation>
    <scope>NUCLEOTIDE SEQUENCE</scope>
    <source>
        <strain evidence="2">Mp4</strain>
    </source>
</reference>
<feature type="region of interest" description="Disordered" evidence="1">
    <location>
        <begin position="1212"/>
        <end position="1301"/>
    </location>
</feature>
<feature type="compositionally biased region" description="Basic residues" evidence="1">
    <location>
        <begin position="1141"/>
        <end position="1169"/>
    </location>
</feature>
<feature type="compositionally biased region" description="Polar residues" evidence="1">
    <location>
        <begin position="1029"/>
        <end position="1040"/>
    </location>
</feature>
<feature type="region of interest" description="Disordered" evidence="1">
    <location>
        <begin position="390"/>
        <end position="411"/>
    </location>
</feature>
<evidence type="ECO:0000256" key="1">
    <source>
        <dbReference type="SAM" id="MobiDB-lite"/>
    </source>
</evidence>
<evidence type="ECO:0000313" key="2">
    <source>
        <dbReference type="EMBL" id="SNX82236.1"/>
    </source>
</evidence>
<feature type="compositionally biased region" description="Polar residues" evidence="1">
    <location>
        <begin position="506"/>
        <end position="522"/>
    </location>
</feature>
<name>A0AAJ4XHR8_9BASI</name>
<proteinExistence type="predicted"/>
<feature type="region of interest" description="Disordered" evidence="1">
    <location>
        <begin position="108"/>
        <end position="262"/>
    </location>
</feature>
<feature type="compositionally biased region" description="Low complexity" evidence="1">
    <location>
        <begin position="1"/>
        <end position="11"/>
    </location>
</feature>
<comment type="caution">
    <text evidence="2">The sequence shown here is derived from an EMBL/GenBank/DDBJ whole genome shotgun (WGS) entry which is preliminary data.</text>
</comment>
<feature type="compositionally biased region" description="Low complexity" evidence="1">
    <location>
        <begin position="221"/>
        <end position="251"/>
    </location>
</feature>
<organism evidence="2 3">
    <name type="scientific">Melanopsichium pennsylvanicum</name>
    <dbReference type="NCBI Taxonomy" id="63383"/>
    <lineage>
        <taxon>Eukaryota</taxon>
        <taxon>Fungi</taxon>
        <taxon>Dikarya</taxon>
        <taxon>Basidiomycota</taxon>
        <taxon>Ustilaginomycotina</taxon>
        <taxon>Ustilaginomycetes</taxon>
        <taxon>Ustilaginales</taxon>
        <taxon>Ustilaginaceae</taxon>
        <taxon>Melanopsichium</taxon>
    </lineage>
</organism>
<feature type="compositionally biased region" description="Polar residues" evidence="1">
    <location>
        <begin position="21"/>
        <end position="33"/>
    </location>
</feature>
<feature type="region of interest" description="Disordered" evidence="1">
    <location>
        <begin position="1029"/>
        <end position="1091"/>
    </location>
</feature>
<feature type="compositionally biased region" description="Polar residues" evidence="1">
    <location>
        <begin position="1274"/>
        <end position="1292"/>
    </location>
</feature>
<gene>
    <name evidence="2" type="ORF">MEPE_00942</name>
</gene>
<feature type="compositionally biased region" description="Low complexity" evidence="1">
    <location>
        <begin position="523"/>
        <end position="544"/>
    </location>
</feature>
<feature type="region of interest" description="Disordered" evidence="1">
    <location>
        <begin position="821"/>
        <end position="982"/>
    </location>
</feature>
<dbReference type="EMBL" id="OAPG01000002">
    <property type="protein sequence ID" value="SNX82236.1"/>
    <property type="molecule type" value="Genomic_DNA"/>
</dbReference>
<protein>
    <submittedName>
        <fullName evidence="2">Uncharacterized protein</fullName>
    </submittedName>
</protein>
<sequence length="1408" mass="148357">MPLAAAGLRGARPPPIANKPRNGSTHTGPSKSNPMLPPLPLDHHDDDDDDDDDDQETTDDSSDEDAAFKMDGQELWTQTYCLTCDCLIEPGEGIAKAHTSTHTALSALGGHTTLKSRSGTIKARGSNESDTSPADHTKTPAAASKQSPTATKSARPSPLKRTNSAGRLHAKPGNGPLGPHKRTGSAGSRLHALSELRPTTKLNQEKGKAKLTTRDTGAPVGRKSPAASRPSSAASNRSNSNSSGPSSFKSNEATAAASANGGTDTLAQVRARKRGFLGGLGLTPAALKQQQAEMAAKRRAPTPLYCSERCRLIDERRSSGLGELAQYLSQPLAPTPSAAWAPPPPPPPFSTWTTSASVSSMPIPVMANTPDSDCMCPECLDKYADGSSASGAAIPSGASDTATESSGGYVHGRAPAQKLRTASGRLITPLGLHAPGANEGYFPQFAPQYATNSAGLNSPRLRPADAAPPRSSSAASGGKASTAGTEGSILSSESGSSLWELRLKPRSNSAVRNSNGSNSTLRNGNTANVSANGAASGSSTNTATPAITPRQSMIVPSSSNSQNAIRASHRLSVPGFEPTHEVDEDFFDAHRAISPAANLPHRPSFHTQRSSVLLATSPLKLLDKASQHHAAPSVDLFSDHVGSPGTRGSLLSRSLASEHTLMGASGITLTNQQAPQASTSMHGLSYLDSVQSMRRKSQDSAPGRRPSTLSQSFSNPSQLDQSSQGADSVDGLSMAVGSLKLAQIRASGPLVTASRRDTDGAGTRPGDLRRLSLFGVAGAPARRNSNAISISSSNSGSTTSGWLRSLSSAWLNWRSTASPAPVQADNDVFHSTDDSDEWPSRSSGQASRRESSASRSSSHHKVPYAQKRASSVRDMSVAGSLGQSSSMRPSEMTRHTSEDRSSGITPTQSLVAKPTIRRGHVPAYVREIGQGGIPGDSSPAEAKAEEATDPAQRLSRARVDSLTRAADAEAQRKTNRRRSRDISVLPPLLAPISRSGSSTNLYSQMPRSARAYSAGRAWTAANTPQLYVGSAGSSVQQQPQYPAPPHSPTLMRSPCHSSFALAQDAARAALSPSRPTSAAGHHGYSAGTSPRAKGLGWGVMTSIASPPTGAREQIGYGAGHRQSISFGHAAAIASKPCMNQHRQHHHHTHHAHPHQHQHQHQHYNHHQRQHNITSAAAAAAAAAPPTIQDRVTTGHMLNLGAIPNHNQSTFGRHSTMPTLHRSPTPSVPEDGGEMSSQDLTSGDFVSRPNSAMAMHTRRHHRTSLMPPPRSRSSLGMQTQRLQPLTSAGGTQPSEDDGVDVREEGRTWSYNQLKGLKTYPILQLPERGETHDVYDAAWGLGDGGLARHLGKEAKKGEVVDKCTSRNAKQGGGGCDGDDDEQTKQEEAYKVRVGFQNHGNSRKKLFFFDA</sequence>
<feature type="compositionally biased region" description="Low complexity" evidence="1">
    <location>
        <begin position="390"/>
        <end position="399"/>
    </location>
</feature>
<feature type="compositionally biased region" description="Low complexity" evidence="1">
    <location>
        <begin position="458"/>
        <end position="500"/>
    </location>
</feature>
<feature type="region of interest" description="Disordered" evidence="1">
    <location>
        <begin position="453"/>
        <end position="565"/>
    </location>
</feature>
<feature type="compositionally biased region" description="Basic and acidic residues" evidence="1">
    <location>
        <begin position="957"/>
        <end position="972"/>
    </location>
</feature>
<feature type="compositionally biased region" description="Polar residues" evidence="1">
    <location>
        <begin position="549"/>
        <end position="565"/>
    </location>
</feature>
<feature type="compositionally biased region" description="Polar residues" evidence="1">
    <location>
        <begin position="1212"/>
        <end position="1224"/>
    </location>
</feature>
<feature type="compositionally biased region" description="Basic and acidic residues" evidence="1">
    <location>
        <begin position="891"/>
        <end position="901"/>
    </location>
</feature>
<feature type="compositionally biased region" description="Polar residues" evidence="1">
    <location>
        <begin position="707"/>
        <end position="726"/>
    </location>
</feature>
<feature type="compositionally biased region" description="Acidic residues" evidence="1">
    <location>
        <begin position="45"/>
        <end position="65"/>
    </location>
</feature>
<feature type="compositionally biased region" description="Polar residues" evidence="1">
    <location>
        <begin position="144"/>
        <end position="165"/>
    </location>
</feature>
<feature type="region of interest" description="Disordered" evidence="1">
    <location>
        <begin position="749"/>
        <end position="768"/>
    </location>
</feature>
<feature type="region of interest" description="Disordered" evidence="1">
    <location>
        <begin position="690"/>
        <end position="730"/>
    </location>
</feature>